<dbReference type="AlphaFoldDB" id="A0AAV7JSF2"/>
<proteinExistence type="predicted"/>
<protein>
    <submittedName>
        <fullName evidence="1">Zinc finger MYM-type protein 1-like</fullName>
    </submittedName>
</protein>
<evidence type="ECO:0000313" key="2">
    <source>
        <dbReference type="Proteomes" id="UP001165289"/>
    </source>
</evidence>
<dbReference type="EMBL" id="JAKMXF010000305">
    <property type="protein sequence ID" value="KAI6651305.1"/>
    <property type="molecule type" value="Genomic_DNA"/>
</dbReference>
<sequence length="138" mass="15200">MLLVTDNGGYCKFCVLFAKCGQSVSRLGVFVKRPFINFKKASEILSEHFHGKASKGRKSHQSAVGAAMSFLDVMEKKELAMDCQLSSIRRKNIAKNCLKLKSIVETVILCGKQGISLRGHRDDNPDVQENPLANLATS</sequence>
<reference evidence="1 2" key="1">
    <citation type="journal article" date="2023" name="BMC Biol.">
        <title>The compact genome of the sponge Oopsacas minuta (Hexactinellida) is lacking key metazoan core genes.</title>
        <authorList>
            <person name="Santini S."/>
            <person name="Schenkelaars Q."/>
            <person name="Jourda C."/>
            <person name="Duchesne M."/>
            <person name="Belahbib H."/>
            <person name="Rocher C."/>
            <person name="Selva M."/>
            <person name="Riesgo A."/>
            <person name="Vervoort M."/>
            <person name="Leys S.P."/>
            <person name="Kodjabachian L."/>
            <person name="Le Bivic A."/>
            <person name="Borchiellini C."/>
            <person name="Claverie J.M."/>
            <person name="Renard E."/>
        </authorList>
    </citation>
    <scope>NUCLEOTIDE SEQUENCE [LARGE SCALE GENOMIC DNA]</scope>
    <source>
        <strain evidence="1">SPO-2</strain>
    </source>
</reference>
<comment type="caution">
    <text evidence="1">The sequence shown here is derived from an EMBL/GenBank/DDBJ whole genome shotgun (WGS) entry which is preliminary data.</text>
</comment>
<dbReference type="Proteomes" id="UP001165289">
    <property type="component" value="Unassembled WGS sequence"/>
</dbReference>
<organism evidence="1 2">
    <name type="scientific">Oopsacas minuta</name>
    <dbReference type="NCBI Taxonomy" id="111878"/>
    <lineage>
        <taxon>Eukaryota</taxon>
        <taxon>Metazoa</taxon>
        <taxon>Porifera</taxon>
        <taxon>Hexactinellida</taxon>
        <taxon>Hexasterophora</taxon>
        <taxon>Lyssacinosida</taxon>
        <taxon>Leucopsacidae</taxon>
        <taxon>Oopsacas</taxon>
    </lineage>
</organism>
<gene>
    <name evidence="1" type="ORF">LOD99_5271</name>
</gene>
<name>A0AAV7JSF2_9METZ</name>
<accession>A0AAV7JSF2</accession>
<keyword evidence="2" id="KW-1185">Reference proteome</keyword>
<evidence type="ECO:0000313" key="1">
    <source>
        <dbReference type="EMBL" id="KAI6651305.1"/>
    </source>
</evidence>